<evidence type="ECO:0000256" key="1">
    <source>
        <dbReference type="SAM" id="Phobius"/>
    </source>
</evidence>
<comment type="caution">
    <text evidence="2">The sequence shown here is derived from an EMBL/GenBank/DDBJ whole genome shotgun (WGS) entry which is preliminary data.</text>
</comment>
<accession>A0ABQ4PTN1</accession>
<reference evidence="2" key="1">
    <citation type="submission" date="2021-05" db="EMBL/GenBank/DDBJ databases">
        <authorList>
            <person name="Tanabe Y."/>
        </authorList>
    </citation>
    <scope>NUCLEOTIDE SEQUENCE</scope>
    <source>
        <strain evidence="2">BOTRYCO-1</strain>
    </source>
</reference>
<keyword evidence="1" id="KW-0472">Membrane</keyword>
<dbReference type="EMBL" id="BPFZ01000002">
    <property type="protein sequence ID" value="GIU66343.1"/>
    <property type="molecule type" value="Genomic_DNA"/>
</dbReference>
<keyword evidence="1" id="KW-0812">Transmembrane</keyword>
<keyword evidence="3" id="KW-1185">Reference proteome</keyword>
<dbReference type="Pfam" id="PF05981">
    <property type="entry name" value="CreA"/>
    <property type="match status" value="1"/>
</dbReference>
<dbReference type="PROSITE" id="PS51257">
    <property type="entry name" value="PROKAR_LIPOPROTEIN"/>
    <property type="match status" value="1"/>
</dbReference>
<dbReference type="Proteomes" id="UP001161064">
    <property type="component" value="Unassembled WGS sequence"/>
</dbReference>
<organism evidence="2 3">
    <name type="scientific">Candidatus Phycosocius spiralis</name>
    <dbReference type="NCBI Taxonomy" id="2815099"/>
    <lineage>
        <taxon>Bacteria</taxon>
        <taxon>Pseudomonadati</taxon>
        <taxon>Pseudomonadota</taxon>
        <taxon>Alphaproteobacteria</taxon>
        <taxon>Caulobacterales</taxon>
        <taxon>Caulobacterales incertae sedis</taxon>
        <taxon>Candidatus Phycosocius</taxon>
    </lineage>
</organism>
<feature type="transmembrane region" description="Helical" evidence="1">
    <location>
        <begin position="12"/>
        <end position="30"/>
    </location>
</feature>
<dbReference type="PANTHER" id="PTHR37952">
    <property type="match status" value="1"/>
</dbReference>
<dbReference type="InterPro" id="IPR010292">
    <property type="entry name" value="Uncharacterised_CreA"/>
</dbReference>
<sequence>MKPISLNQATHLSLINPLYLAIGLALFVGACGNKDQKVGEFTNDLTGNEIEVSALSDPKLPQITCYFGSFNRSLVDRLGNGNWFENPSNTAVDCRATGPIEAASLTKLPKNEEVFSKGTSLLFKSIALRRIVDIKNNTIVYISYSRELVGASAKLGMSVVPVTPTPTTSSPQAPPAAAAQAP</sequence>
<gene>
    <name evidence="2" type="ORF">PsB1_0497</name>
</gene>
<evidence type="ECO:0000313" key="2">
    <source>
        <dbReference type="EMBL" id="GIU66343.1"/>
    </source>
</evidence>
<keyword evidence="1" id="KW-1133">Transmembrane helix</keyword>
<proteinExistence type="predicted"/>
<evidence type="ECO:0000313" key="3">
    <source>
        <dbReference type="Proteomes" id="UP001161064"/>
    </source>
</evidence>
<dbReference type="RefSeq" id="WP_284358847.1">
    <property type="nucleotide sequence ID" value="NZ_BPFZ01000002.1"/>
</dbReference>
<protein>
    <recommendedName>
        <fullName evidence="4">CREA protein</fullName>
    </recommendedName>
</protein>
<name>A0ABQ4PTN1_9PROT</name>
<dbReference type="PANTHER" id="PTHR37952:SF2">
    <property type="entry name" value="PROTEIN CREA"/>
    <property type="match status" value="1"/>
</dbReference>
<evidence type="ECO:0008006" key="4">
    <source>
        <dbReference type="Google" id="ProtNLM"/>
    </source>
</evidence>
<reference evidence="2" key="2">
    <citation type="journal article" date="2023" name="ISME Commun">
        <title>Characterization of a bloom-associated alphaproteobacterial lineage, 'Candidatus Phycosocius': insights into freshwater algal-bacterial interactions.</title>
        <authorList>
            <person name="Tanabe Y."/>
            <person name="Yamaguchi H."/>
            <person name="Yoshida M."/>
            <person name="Kai A."/>
            <person name="Okazaki Y."/>
        </authorList>
    </citation>
    <scope>NUCLEOTIDE SEQUENCE</scope>
    <source>
        <strain evidence="2">BOTRYCO-1</strain>
    </source>
</reference>